<dbReference type="AlphaFoldDB" id="A0A368GS06"/>
<reference evidence="1 2" key="1">
    <citation type="submission" date="2014-10" db="EMBL/GenBank/DDBJ databases">
        <title>Draft genome of the hookworm Ancylostoma caninum.</title>
        <authorList>
            <person name="Mitreva M."/>
        </authorList>
    </citation>
    <scope>NUCLEOTIDE SEQUENCE [LARGE SCALE GENOMIC DNA]</scope>
    <source>
        <strain evidence="1 2">Baltimore</strain>
    </source>
</reference>
<gene>
    <name evidence="1" type="ORF">ANCCAN_07586</name>
</gene>
<dbReference type="Proteomes" id="UP000252519">
    <property type="component" value="Unassembled WGS sequence"/>
</dbReference>
<keyword evidence="2" id="KW-1185">Reference proteome</keyword>
<evidence type="ECO:0000313" key="1">
    <source>
        <dbReference type="EMBL" id="RCN46408.1"/>
    </source>
</evidence>
<accession>A0A368GS06</accession>
<organism evidence="1 2">
    <name type="scientific">Ancylostoma caninum</name>
    <name type="common">Dog hookworm</name>
    <dbReference type="NCBI Taxonomy" id="29170"/>
    <lineage>
        <taxon>Eukaryota</taxon>
        <taxon>Metazoa</taxon>
        <taxon>Ecdysozoa</taxon>
        <taxon>Nematoda</taxon>
        <taxon>Chromadorea</taxon>
        <taxon>Rhabditida</taxon>
        <taxon>Rhabditina</taxon>
        <taxon>Rhabditomorpha</taxon>
        <taxon>Strongyloidea</taxon>
        <taxon>Ancylostomatidae</taxon>
        <taxon>Ancylostomatinae</taxon>
        <taxon>Ancylostoma</taxon>
    </lineage>
</organism>
<name>A0A368GS06_ANCCA</name>
<proteinExistence type="predicted"/>
<dbReference type="EMBL" id="JOJR01000080">
    <property type="protein sequence ID" value="RCN46408.1"/>
    <property type="molecule type" value="Genomic_DNA"/>
</dbReference>
<evidence type="ECO:0000313" key="2">
    <source>
        <dbReference type="Proteomes" id="UP000252519"/>
    </source>
</evidence>
<sequence>MSCAYQSMAKASRGAASFKHDFFCQWDSKFGFSQPRKVAATGDTWYTREPTHHIYRSCRSLS</sequence>
<comment type="caution">
    <text evidence="1">The sequence shown here is derived from an EMBL/GenBank/DDBJ whole genome shotgun (WGS) entry which is preliminary data.</text>
</comment>
<protein>
    <submittedName>
        <fullName evidence="1">Uncharacterized protein</fullName>
    </submittedName>
</protein>